<dbReference type="EMBL" id="MU004242">
    <property type="protein sequence ID" value="KAF2664448.1"/>
    <property type="molecule type" value="Genomic_DNA"/>
</dbReference>
<reference evidence="3" key="1">
    <citation type="journal article" date="2020" name="Stud. Mycol.">
        <title>101 Dothideomycetes genomes: a test case for predicting lifestyles and emergence of pathogens.</title>
        <authorList>
            <person name="Haridas S."/>
            <person name="Albert R."/>
            <person name="Binder M."/>
            <person name="Bloem J."/>
            <person name="Labutti K."/>
            <person name="Salamov A."/>
            <person name="Andreopoulos B."/>
            <person name="Baker S."/>
            <person name="Barry K."/>
            <person name="Bills G."/>
            <person name="Bluhm B."/>
            <person name="Cannon C."/>
            <person name="Castanera R."/>
            <person name="Culley D."/>
            <person name="Daum C."/>
            <person name="Ezra D."/>
            <person name="Gonzalez J."/>
            <person name="Henrissat B."/>
            <person name="Kuo A."/>
            <person name="Liang C."/>
            <person name="Lipzen A."/>
            <person name="Lutzoni F."/>
            <person name="Magnuson J."/>
            <person name="Mondo S."/>
            <person name="Nolan M."/>
            <person name="Ohm R."/>
            <person name="Pangilinan J."/>
            <person name="Park H.-J."/>
            <person name="Ramirez L."/>
            <person name="Alfaro M."/>
            <person name="Sun H."/>
            <person name="Tritt A."/>
            <person name="Yoshinaga Y."/>
            <person name="Zwiers L.-H."/>
            <person name="Turgeon B."/>
            <person name="Goodwin S."/>
            <person name="Spatafora J."/>
            <person name="Crous P."/>
            <person name="Grigoriev I."/>
        </authorList>
    </citation>
    <scope>NUCLEOTIDE SEQUENCE</scope>
    <source>
        <strain evidence="3">CBS 115976</strain>
    </source>
</reference>
<feature type="compositionally biased region" description="Low complexity" evidence="1">
    <location>
        <begin position="73"/>
        <end position="115"/>
    </location>
</feature>
<feature type="signal peptide" evidence="2">
    <location>
        <begin position="1"/>
        <end position="18"/>
    </location>
</feature>
<name>A0A6A6U010_9PEZI</name>
<sequence length="374" mass="41152">MKPRFLLLLLGSAAAVNSLAIDAEADVADIADIELSEAAQPPPASHQAPAPARETRAPPPRETRAPPPRETRQTPPRETFRPTSTHYSSTSHYTAPTSHYTPPYSSTSRFTPTSSRGGGWEPSHTSSTRYTSTWSTRTTSRGDPGWSTSRSTSRSTIDHPRPPRTTTRDITHTYRPTTTRPITVTRPTHTSTIINRPPPYTTTNYRTETSWRTQTRTSWEPYATAPPFQQSSVCSSVVLAKRCPLEMLFLTGNQGIIPEIVPIPIVVPIPPPYFGGGGGWNPAPTVTSYVPDPWYTSQPAWDPVTVTASQPPPWQQDPQPQPTGGQPTVIIVPDQAFEDYCWNLNVDPKDLPDDCYEYCAATDGGPDFCQTPVN</sequence>
<keyword evidence="2" id="KW-0732">Signal</keyword>
<proteinExistence type="predicted"/>
<dbReference type="Proteomes" id="UP000799302">
    <property type="component" value="Unassembled WGS sequence"/>
</dbReference>
<evidence type="ECO:0000313" key="3">
    <source>
        <dbReference type="EMBL" id="KAF2664448.1"/>
    </source>
</evidence>
<accession>A0A6A6U010</accession>
<feature type="compositionally biased region" description="Low complexity" evidence="1">
    <location>
        <begin position="123"/>
        <end position="155"/>
    </location>
</feature>
<feature type="chain" id="PRO_5025628568" evidence="2">
    <location>
        <begin position="19"/>
        <end position="374"/>
    </location>
</feature>
<feature type="compositionally biased region" description="Pro residues" evidence="1">
    <location>
        <begin position="310"/>
        <end position="321"/>
    </location>
</feature>
<gene>
    <name evidence="3" type="ORF">BT63DRAFT_417811</name>
</gene>
<feature type="compositionally biased region" description="Basic and acidic residues" evidence="1">
    <location>
        <begin position="156"/>
        <end position="171"/>
    </location>
</feature>
<evidence type="ECO:0000256" key="2">
    <source>
        <dbReference type="SAM" id="SignalP"/>
    </source>
</evidence>
<organism evidence="3 4">
    <name type="scientific">Microthyrium microscopicum</name>
    <dbReference type="NCBI Taxonomy" id="703497"/>
    <lineage>
        <taxon>Eukaryota</taxon>
        <taxon>Fungi</taxon>
        <taxon>Dikarya</taxon>
        <taxon>Ascomycota</taxon>
        <taxon>Pezizomycotina</taxon>
        <taxon>Dothideomycetes</taxon>
        <taxon>Dothideomycetes incertae sedis</taxon>
        <taxon>Microthyriales</taxon>
        <taxon>Microthyriaceae</taxon>
        <taxon>Microthyrium</taxon>
    </lineage>
</organism>
<protein>
    <submittedName>
        <fullName evidence="3">Uncharacterized protein</fullName>
    </submittedName>
</protein>
<dbReference type="AlphaFoldDB" id="A0A6A6U010"/>
<feature type="compositionally biased region" description="Basic and acidic residues" evidence="1">
    <location>
        <begin position="53"/>
        <end position="72"/>
    </location>
</feature>
<feature type="region of interest" description="Disordered" evidence="1">
    <location>
        <begin position="36"/>
        <end position="171"/>
    </location>
</feature>
<evidence type="ECO:0000256" key="1">
    <source>
        <dbReference type="SAM" id="MobiDB-lite"/>
    </source>
</evidence>
<feature type="region of interest" description="Disordered" evidence="1">
    <location>
        <begin position="306"/>
        <end position="326"/>
    </location>
</feature>
<evidence type="ECO:0000313" key="4">
    <source>
        <dbReference type="Proteomes" id="UP000799302"/>
    </source>
</evidence>
<keyword evidence="4" id="KW-1185">Reference proteome</keyword>